<feature type="region of interest" description="Disordered" evidence="1">
    <location>
        <begin position="151"/>
        <end position="208"/>
    </location>
</feature>
<feature type="transmembrane region" description="Helical" evidence="2">
    <location>
        <begin position="27"/>
        <end position="47"/>
    </location>
</feature>
<dbReference type="Proteomes" id="UP000595221">
    <property type="component" value="Chromosome"/>
</dbReference>
<evidence type="ECO:0000313" key="3">
    <source>
        <dbReference type="EMBL" id="QQC58739.1"/>
    </source>
</evidence>
<feature type="transmembrane region" description="Helical" evidence="2">
    <location>
        <begin position="116"/>
        <end position="134"/>
    </location>
</feature>
<proteinExistence type="predicted"/>
<reference evidence="3 4" key="1">
    <citation type="submission" date="2020-12" db="EMBL/GenBank/DDBJ databases">
        <title>FDA dAtabase for Regulatory Grade micrObial Sequences (FDA-ARGOS): Supporting development and validation of Infectious Disease Dx tests.</title>
        <authorList>
            <person name="Sproer C."/>
            <person name="Gronow S."/>
            <person name="Severitt S."/>
            <person name="Schroder I."/>
            <person name="Tallon L."/>
            <person name="Sadzewicz L."/>
            <person name="Zhao X."/>
            <person name="Boylan J."/>
            <person name="Ott S."/>
            <person name="Bowen H."/>
            <person name="Vavikolanu K."/>
            <person name="Mehta A."/>
            <person name="Aluvathingal J."/>
            <person name="Nadendla S."/>
            <person name="Lowell S."/>
            <person name="Myers T."/>
            <person name="Yan Y."/>
            <person name="Sichtig H."/>
        </authorList>
    </citation>
    <scope>NUCLEOTIDE SEQUENCE [LARGE SCALE GENOMIC DNA]</scope>
    <source>
        <strain evidence="3 4">FDAARGOS_1001</strain>
    </source>
</reference>
<feature type="transmembrane region" description="Helical" evidence="2">
    <location>
        <begin position="68"/>
        <end position="90"/>
    </location>
</feature>
<dbReference type="RefSeq" id="WP_198489783.1">
    <property type="nucleotide sequence ID" value="NZ_CP066078.1"/>
</dbReference>
<protein>
    <submittedName>
        <fullName evidence="3">Uncharacterized protein</fullName>
    </submittedName>
</protein>
<feature type="compositionally biased region" description="Pro residues" evidence="1">
    <location>
        <begin position="165"/>
        <end position="174"/>
    </location>
</feature>
<keyword evidence="2" id="KW-1133">Transmembrane helix</keyword>
<evidence type="ECO:0000313" key="4">
    <source>
        <dbReference type="Proteomes" id="UP000595221"/>
    </source>
</evidence>
<gene>
    <name evidence="3" type="ORF">I6H58_07060</name>
</gene>
<evidence type="ECO:0000256" key="1">
    <source>
        <dbReference type="SAM" id="MobiDB-lite"/>
    </source>
</evidence>
<feature type="region of interest" description="Disordered" evidence="1">
    <location>
        <begin position="316"/>
        <end position="342"/>
    </location>
</feature>
<dbReference type="AlphaFoldDB" id="A0A7T4MSJ0"/>
<keyword evidence="2" id="KW-0812">Transmembrane</keyword>
<feature type="region of interest" description="Disordered" evidence="1">
    <location>
        <begin position="356"/>
        <end position="379"/>
    </location>
</feature>
<name>A0A7T4MSJ0_9MICC</name>
<sequence length="379" mass="42189">MVGEPQAMPDLAGHLRAEEDRAHAARIGARGCYVFLAGTILLLWDRATRHRRTLMQEGRSQPGDRRRCFGRDLLLAALGIGLFEWISVYFPRWGIESWLTDRGLLPSAFFDQSVRLIFWSIPLALIGAIIWAVGRSAPGRSIRRQAATAAAQSSYDVPQHSAPHMPHPYTPGCPPTATTGPGGPAQHRVPTGAPVPPGPNPYLGSQRPLSEASQWRWHPRFDPEAVLTEISRYIEANPENALSSEDVHDYLSYRSAYPVPPRDATFIVRGPEDASEVYTQYAPDLETWRVLHQRHPELYDGPGVAYPGLEEAMDAVEETGRDRRRPGRKDDDGRSASRMTSEEALALLEAMEGADELVGDPEAPNYPFTTRTRKGQRWV</sequence>
<evidence type="ECO:0000256" key="2">
    <source>
        <dbReference type="SAM" id="Phobius"/>
    </source>
</evidence>
<organism evidence="3 4">
    <name type="scientific">Rothia kristinae</name>
    <dbReference type="NCBI Taxonomy" id="37923"/>
    <lineage>
        <taxon>Bacteria</taxon>
        <taxon>Bacillati</taxon>
        <taxon>Actinomycetota</taxon>
        <taxon>Actinomycetes</taxon>
        <taxon>Micrococcales</taxon>
        <taxon>Micrococcaceae</taxon>
        <taxon>Rothia</taxon>
    </lineage>
</organism>
<dbReference type="EMBL" id="CP066078">
    <property type="protein sequence ID" value="QQC58739.1"/>
    <property type="molecule type" value="Genomic_DNA"/>
</dbReference>
<keyword evidence="2" id="KW-0472">Membrane</keyword>
<accession>A0A7T4MSJ0</accession>